<feature type="domain" description="C2H2-type" evidence="2">
    <location>
        <begin position="163"/>
        <end position="185"/>
    </location>
</feature>
<keyword evidence="1" id="KW-1133">Transmembrane helix</keyword>
<dbReference type="RefSeq" id="WP_188462233.1">
    <property type="nucleotide sequence ID" value="NZ_BAABHU010000004.1"/>
</dbReference>
<keyword evidence="4" id="KW-1185">Reference proteome</keyword>
<proteinExistence type="predicted"/>
<dbReference type="InterPro" id="IPR036236">
    <property type="entry name" value="Znf_C2H2_sf"/>
</dbReference>
<feature type="transmembrane region" description="Helical" evidence="1">
    <location>
        <begin position="83"/>
        <end position="100"/>
    </location>
</feature>
<feature type="transmembrane region" description="Helical" evidence="1">
    <location>
        <begin position="106"/>
        <end position="128"/>
    </location>
</feature>
<evidence type="ECO:0000313" key="3">
    <source>
        <dbReference type="EMBL" id="GGC31866.1"/>
    </source>
</evidence>
<dbReference type="PROSITE" id="PS50157">
    <property type="entry name" value="ZINC_FINGER_C2H2_2"/>
    <property type="match status" value="1"/>
</dbReference>
<feature type="transmembrane region" description="Helical" evidence="1">
    <location>
        <begin position="59"/>
        <end position="78"/>
    </location>
</feature>
<name>A0ABQ1LY85_9BACT</name>
<dbReference type="EMBL" id="BMEC01000004">
    <property type="protein sequence ID" value="GGC31866.1"/>
    <property type="molecule type" value="Genomic_DNA"/>
</dbReference>
<organism evidence="3 4">
    <name type="scientific">Marivirga lumbricoides</name>
    <dbReference type="NCBI Taxonomy" id="1046115"/>
    <lineage>
        <taxon>Bacteria</taxon>
        <taxon>Pseudomonadati</taxon>
        <taxon>Bacteroidota</taxon>
        <taxon>Cytophagia</taxon>
        <taxon>Cytophagales</taxon>
        <taxon>Marivirgaceae</taxon>
        <taxon>Marivirga</taxon>
    </lineage>
</organism>
<protein>
    <recommendedName>
        <fullName evidence="2">C2H2-type domain-containing protein</fullName>
    </recommendedName>
</protein>
<dbReference type="SMART" id="SM00355">
    <property type="entry name" value="ZnF_C2H2"/>
    <property type="match status" value="1"/>
</dbReference>
<evidence type="ECO:0000313" key="4">
    <source>
        <dbReference type="Proteomes" id="UP000636010"/>
    </source>
</evidence>
<accession>A0ABQ1LY85</accession>
<dbReference type="Proteomes" id="UP000636010">
    <property type="component" value="Unassembled WGS sequence"/>
</dbReference>
<evidence type="ECO:0000256" key="1">
    <source>
        <dbReference type="SAM" id="Phobius"/>
    </source>
</evidence>
<sequence length="185" mass="21589">MEENRKTDVFEQFEAFLYSRKFIFIVVIAGTIPMIMHSHQLFYNVSPFEGNRLWKNFYALFYAISFDLTILVFTIHVIKRKPGLYAIFVFIMNLLYYNPFSFIEPSLIVAFTKVFLAGVLAFTGYSYAELFVDKIAENKRSVRKKSVYNSVNNGVNDQSKQDFLCKECGKGFHSVKALNRHMKVH</sequence>
<gene>
    <name evidence="3" type="ORF">GCM10011506_16700</name>
</gene>
<dbReference type="PROSITE" id="PS00028">
    <property type="entry name" value="ZINC_FINGER_C2H2_1"/>
    <property type="match status" value="1"/>
</dbReference>
<dbReference type="Gene3D" id="3.30.160.60">
    <property type="entry name" value="Classic Zinc Finger"/>
    <property type="match status" value="1"/>
</dbReference>
<evidence type="ECO:0000259" key="2">
    <source>
        <dbReference type="PROSITE" id="PS50157"/>
    </source>
</evidence>
<dbReference type="Pfam" id="PF13912">
    <property type="entry name" value="zf-C2H2_6"/>
    <property type="match status" value="1"/>
</dbReference>
<comment type="caution">
    <text evidence="3">The sequence shown here is derived from an EMBL/GenBank/DDBJ whole genome shotgun (WGS) entry which is preliminary data.</text>
</comment>
<reference evidence="4" key="1">
    <citation type="journal article" date="2019" name="Int. J. Syst. Evol. Microbiol.">
        <title>The Global Catalogue of Microorganisms (GCM) 10K type strain sequencing project: providing services to taxonomists for standard genome sequencing and annotation.</title>
        <authorList>
            <consortium name="The Broad Institute Genomics Platform"/>
            <consortium name="The Broad Institute Genome Sequencing Center for Infectious Disease"/>
            <person name="Wu L."/>
            <person name="Ma J."/>
        </authorList>
    </citation>
    <scope>NUCLEOTIDE SEQUENCE [LARGE SCALE GENOMIC DNA]</scope>
    <source>
        <strain evidence="4">CGMCC 1.10832</strain>
    </source>
</reference>
<keyword evidence="1" id="KW-0472">Membrane</keyword>
<dbReference type="InterPro" id="IPR013087">
    <property type="entry name" value="Znf_C2H2_type"/>
</dbReference>
<dbReference type="SUPFAM" id="SSF57667">
    <property type="entry name" value="beta-beta-alpha zinc fingers"/>
    <property type="match status" value="1"/>
</dbReference>
<keyword evidence="1" id="KW-0812">Transmembrane</keyword>
<feature type="transmembrane region" description="Helical" evidence="1">
    <location>
        <begin position="21"/>
        <end position="39"/>
    </location>
</feature>